<proteinExistence type="predicted"/>
<sequence length="73" mass="8350">MKIELKLSEKELEVLQSYLRDKKDGMSSDDYVTSIIKQILKKIEKSTGEGTSSYSDEEANKVKDRLEALGYMD</sequence>
<evidence type="ECO:0000313" key="2">
    <source>
        <dbReference type="Proteomes" id="UP000748332"/>
    </source>
</evidence>
<evidence type="ECO:0000313" key="1">
    <source>
        <dbReference type="EMBL" id="MCA9375151.1"/>
    </source>
</evidence>
<name>A0A955KWN0_9BACT</name>
<evidence type="ECO:0008006" key="3">
    <source>
        <dbReference type="Google" id="ProtNLM"/>
    </source>
</evidence>
<dbReference type="Proteomes" id="UP000748332">
    <property type="component" value="Unassembled WGS sequence"/>
</dbReference>
<comment type="caution">
    <text evidence="1">The sequence shown here is derived from an EMBL/GenBank/DDBJ whole genome shotgun (WGS) entry which is preliminary data.</text>
</comment>
<organism evidence="1 2">
    <name type="scientific">Candidatus Dojkabacteria bacterium</name>
    <dbReference type="NCBI Taxonomy" id="2099670"/>
    <lineage>
        <taxon>Bacteria</taxon>
        <taxon>Candidatus Dojkabacteria</taxon>
    </lineage>
</organism>
<reference evidence="1" key="1">
    <citation type="submission" date="2020-04" db="EMBL/GenBank/DDBJ databases">
        <authorList>
            <person name="Zhang T."/>
        </authorList>
    </citation>
    <scope>NUCLEOTIDE SEQUENCE</scope>
    <source>
        <strain evidence="1">HKST-UBA16</strain>
    </source>
</reference>
<dbReference type="AlphaFoldDB" id="A0A955KWN0"/>
<reference evidence="1" key="2">
    <citation type="journal article" date="2021" name="Microbiome">
        <title>Successional dynamics and alternative stable states in a saline activated sludge microbial community over 9 years.</title>
        <authorList>
            <person name="Wang Y."/>
            <person name="Ye J."/>
            <person name="Ju F."/>
            <person name="Liu L."/>
            <person name="Boyd J.A."/>
            <person name="Deng Y."/>
            <person name="Parks D.H."/>
            <person name="Jiang X."/>
            <person name="Yin X."/>
            <person name="Woodcroft B.J."/>
            <person name="Tyson G.W."/>
            <person name="Hugenholtz P."/>
            <person name="Polz M.F."/>
            <person name="Zhang T."/>
        </authorList>
    </citation>
    <scope>NUCLEOTIDE SEQUENCE</scope>
    <source>
        <strain evidence="1">HKST-UBA16</strain>
    </source>
</reference>
<protein>
    <recommendedName>
        <fullName evidence="3">CopG family transcriptional regulator</fullName>
    </recommendedName>
</protein>
<accession>A0A955KWN0</accession>
<gene>
    <name evidence="1" type="ORF">KC622_02365</name>
</gene>
<dbReference type="EMBL" id="JAGQLM010000098">
    <property type="protein sequence ID" value="MCA9375151.1"/>
    <property type="molecule type" value="Genomic_DNA"/>
</dbReference>